<dbReference type="Proteomes" id="UP000681722">
    <property type="component" value="Unassembled WGS sequence"/>
</dbReference>
<dbReference type="Gene3D" id="3.50.4.10">
    <property type="entry name" value="Hepatocyte Growth Factor"/>
    <property type="match status" value="1"/>
</dbReference>
<organism evidence="4 6">
    <name type="scientific">Didymodactylos carnosus</name>
    <dbReference type="NCBI Taxonomy" id="1234261"/>
    <lineage>
        <taxon>Eukaryota</taxon>
        <taxon>Metazoa</taxon>
        <taxon>Spiralia</taxon>
        <taxon>Gnathifera</taxon>
        <taxon>Rotifera</taxon>
        <taxon>Eurotatoria</taxon>
        <taxon>Bdelloidea</taxon>
        <taxon>Philodinida</taxon>
        <taxon>Philodinidae</taxon>
        <taxon>Didymodactylos</taxon>
    </lineage>
</organism>
<feature type="region of interest" description="Disordered" evidence="1">
    <location>
        <begin position="25"/>
        <end position="53"/>
    </location>
</feature>
<dbReference type="EMBL" id="CAJNOQ010003808">
    <property type="protein sequence ID" value="CAF1030527.1"/>
    <property type="molecule type" value="Genomic_DNA"/>
</dbReference>
<evidence type="ECO:0000259" key="3">
    <source>
        <dbReference type="PROSITE" id="PS50234"/>
    </source>
</evidence>
<evidence type="ECO:0000256" key="2">
    <source>
        <dbReference type="SAM" id="SignalP"/>
    </source>
</evidence>
<proteinExistence type="predicted"/>
<evidence type="ECO:0000256" key="1">
    <source>
        <dbReference type="SAM" id="MobiDB-lite"/>
    </source>
</evidence>
<dbReference type="InterPro" id="IPR000884">
    <property type="entry name" value="TSP1_rpt"/>
</dbReference>
<dbReference type="SMART" id="SM00327">
    <property type="entry name" value="VWA"/>
    <property type="match status" value="1"/>
</dbReference>
<name>A0A814IY14_9BILA</name>
<dbReference type="EMBL" id="CAJOBC010003808">
    <property type="protein sequence ID" value="CAF3801436.1"/>
    <property type="molecule type" value="Genomic_DNA"/>
</dbReference>
<dbReference type="SUPFAM" id="SSF82895">
    <property type="entry name" value="TSP-1 type 1 repeat"/>
    <property type="match status" value="1"/>
</dbReference>
<dbReference type="PANTHER" id="PTHR22588">
    <property type="entry name" value="VWFA DOMAIN-CONTAINING PROTEIN"/>
    <property type="match status" value="1"/>
</dbReference>
<gene>
    <name evidence="4" type="ORF">GPM918_LOCUS15256</name>
    <name evidence="5" type="ORF">SRO942_LOCUS15256</name>
</gene>
<dbReference type="Proteomes" id="UP000663829">
    <property type="component" value="Unassembled WGS sequence"/>
</dbReference>
<dbReference type="Gene3D" id="2.20.100.10">
    <property type="entry name" value="Thrombospondin type-1 (TSP1) repeat"/>
    <property type="match status" value="1"/>
</dbReference>
<dbReference type="InterPro" id="IPR036465">
    <property type="entry name" value="vWFA_dom_sf"/>
</dbReference>
<dbReference type="PROSITE" id="PS50092">
    <property type="entry name" value="TSP1"/>
    <property type="match status" value="1"/>
</dbReference>
<feature type="chain" id="PRO_5035600722" description="VWFA domain-containing protein" evidence="2">
    <location>
        <begin position="20"/>
        <end position="384"/>
    </location>
</feature>
<dbReference type="Gene3D" id="3.40.50.410">
    <property type="entry name" value="von Willebrand factor, type A domain"/>
    <property type="match status" value="1"/>
</dbReference>
<dbReference type="InterPro" id="IPR036383">
    <property type="entry name" value="TSP1_rpt_sf"/>
</dbReference>
<dbReference type="Pfam" id="PF00092">
    <property type="entry name" value="VWA"/>
    <property type="match status" value="1"/>
</dbReference>
<evidence type="ECO:0000313" key="4">
    <source>
        <dbReference type="EMBL" id="CAF1030527.1"/>
    </source>
</evidence>
<dbReference type="OrthoDB" id="6162049at2759"/>
<dbReference type="AlphaFoldDB" id="A0A814IY14"/>
<sequence>MSNLLLLLILISSLLSIHGATDKQAKSEKGTRTSTGNRECSQPLQESSYTTSDEPVAKDTKWDKCRDICQATQRCLAWSFNADSLECYTIKSQALFDQGPARDIQSGTTGSCSDKAGLDCTVEHGPWNICSKMCDGGFQMRENICKSAGIVVDCNECKLTPTGPIFEFDDQPCNTYACPVCQKEMDVALLLDSSGSITRWYVSCNTITITIDQYCFPWFDFRRDVVADAAGDFVEVVYDQDVSIKVAIVLFADDAQIFRRFNQPVTADEVRKLPRITGGTKTGLGMDKLKSDIFTTANGDRPTAKNVAIVFTDGESNEPAATVVAAKALRGSNVEIYSVGVAGAKLSELNDIASSNTHVYFTHQIEALKKALYKTLKAMCPDAP</sequence>
<protein>
    <recommendedName>
        <fullName evidence="3">VWFA domain-containing protein</fullName>
    </recommendedName>
</protein>
<accession>A0A814IY14</accession>
<dbReference type="CDD" id="cd01450">
    <property type="entry name" value="vWFA_subfamily_ECM"/>
    <property type="match status" value="1"/>
</dbReference>
<keyword evidence="6" id="KW-1185">Reference proteome</keyword>
<feature type="domain" description="VWFA" evidence="3">
    <location>
        <begin position="186"/>
        <end position="376"/>
    </location>
</feature>
<dbReference type="InterPro" id="IPR052229">
    <property type="entry name" value="Collagen-VI/PIF"/>
</dbReference>
<reference evidence="4" key="1">
    <citation type="submission" date="2021-02" db="EMBL/GenBank/DDBJ databases">
        <authorList>
            <person name="Nowell W R."/>
        </authorList>
    </citation>
    <scope>NUCLEOTIDE SEQUENCE</scope>
</reference>
<evidence type="ECO:0000313" key="5">
    <source>
        <dbReference type="EMBL" id="CAF3801436.1"/>
    </source>
</evidence>
<dbReference type="PANTHER" id="PTHR22588:SF3">
    <property type="entry name" value="VWFA DOMAIN-CONTAINING PROTEIN"/>
    <property type="match status" value="1"/>
</dbReference>
<keyword evidence="2" id="KW-0732">Signal</keyword>
<dbReference type="InterPro" id="IPR002035">
    <property type="entry name" value="VWF_A"/>
</dbReference>
<comment type="caution">
    <text evidence="4">The sequence shown here is derived from an EMBL/GenBank/DDBJ whole genome shotgun (WGS) entry which is preliminary data.</text>
</comment>
<feature type="signal peptide" evidence="2">
    <location>
        <begin position="1"/>
        <end position="19"/>
    </location>
</feature>
<evidence type="ECO:0000313" key="6">
    <source>
        <dbReference type="Proteomes" id="UP000663829"/>
    </source>
</evidence>
<dbReference type="SUPFAM" id="SSF53300">
    <property type="entry name" value="vWA-like"/>
    <property type="match status" value="1"/>
</dbReference>
<feature type="compositionally biased region" description="Polar residues" evidence="1">
    <location>
        <begin position="32"/>
        <end position="53"/>
    </location>
</feature>
<dbReference type="PROSITE" id="PS50234">
    <property type="entry name" value="VWFA"/>
    <property type="match status" value="1"/>
</dbReference>